<name>D2YDC0_VIBMI</name>
<dbReference type="PROSITE" id="PS00194">
    <property type="entry name" value="THIOREDOXIN_1"/>
    <property type="match status" value="1"/>
</dbReference>
<feature type="signal peptide" evidence="2">
    <location>
        <begin position="1"/>
        <end position="20"/>
    </location>
</feature>
<evidence type="ECO:0000256" key="2">
    <source>
        <dbReference type="SAM" id="SignalP"/>
    </source>
</evidence>
<evidence type="ECO:0000313" key="5">
    <source>
        <dbReference type="Proteomes" id="UP000004827"/>
    </source>
</evidence>
<dbReference type="PANTHER" id="PTHR42852:SF13">
    <property type="entry name" value="PROTEIN DIPZ"/>
    <property type="match status" value="1"/>
</dbReference>
<evidence type="ECO:0000313" key="4">
    <source>
        <dbReference type="EMBL" id="EEW07267.1"/>
    </source>
</evidence>
<keyword evidence="1" id="KW-0676">Redox-active center</keyword>
<dbReference type="InterPro" id="IPR036249">
    <property type="entry name" value="Thioredoxin-like_sf"/>
</dbReference>
<dbReference type="Gene3D" id="3.40.30.10">
    <property type="entry name" value="Glutaredoxin"/>
    <property type="match status" value="1"/>
</dbReference>
<keyword evidence="2" id="KW-0732">Signal</keyword>
<dbReference type="InterPro" id="IPR017937">
    <property type="entry name" value="Thioredoxin_CS"/>
</dbReference>
<reference evidence="4 5" key="1">
    <citation type="journal article" date="2009" name="BMC Evol. Biol.">
        <title>Genomic taxonomy of Vibrios.</title>
        <authorList>
            <person name="Thompson C.C."/>
            <person name="Vicente A.C."/>
            <person name="Souza R.C."/>
            <person name="Vasconcelos A.T."/>
            <person name="Vesth T."/>
            <person name="Alves N.Jr."/>
            <person name="Ussery D.W."/>
            <person name="Iida T."/>
            <person name="Thompson F.L."/>
        </authorList>
    </citation>
    <scope>NUCLEOTIDE SEQUENCE [LARGE SCALE GENOMIC DNA]</scope>
    <source>
        <strain evidence="4 5">VM603</strain>
    </source>
</reference>
<organism evidence="4 5">
    <name type="scientific">Vibrio mimicus VM603</name>
    <dbReference type="NCBI Taxonomy" id="671074"/>
    <lineage>
        <taxon>Bacteria</taxon>
        <taxon>Pseudomonadati</taxon>
        <taxon>Pseudomonadota</taxon>
        <taxon>Gammaproteobacteria</taxon>
        <taxon>Vibrionales</taxon>
        <taxon>Vibrionaceae</taxon>
        <taxon>Vibrio</taxon>
    </lineage>
</organism>
<protein>
    <recommendedName>
        <fullName evidence="3">Thioredoxin domain-containing protein</fullName>
    </recommendedName>
</protein>
<dbReference type="PROSITE" id="PS51352">
    <property type="entry name" value="THIOREDOXIN_2"/>
    <property type="match status" value="1"/>
</dbReference>
<dbReference type="Proteomes" id="UP000004827">
    <property type="component" value="Unassembled WGS sequence"/>
</dbReference>
<evidence type="ECO:0000259" key="3">
    <source>
        <dbReference type="PROSITE" id="PS51352"/>
    </source>
</evidence>
<sequence length="167" mass="17997">MRKLTFGLALLLGAIGSSHAVECPTPAPFFAVEKVIALPDALADLHHAKVQLINLWAIWCAPCRKELPMLASLEQSMENEPDIAVQAVHVGAATEQVTDTLSKLGAEELGTASIEDLSAFQALGVYGLPYTLLTMKGTVQFIGAGYLGEDETPFKEWLVCIKENSEQ</sequence>
<dbReference type="CDD" id="cd02966">
    <property type="entry name" value="TlpA_like_family"/>
    <property type="match status" value="1"/>
</dbReference>
<dbReference type="GO" id="GO:0015036">
    <property type="term" value="F:disulfide oxidoreductase activity"/>
    <property type="evidence" value="ECO:0007669"/>
    <property type="project" value="UniProtKB-ARBA"/>
</dbReference>
<dbReference type="InterPro" id="IPR050553">
    <property type="entry name" value="Thioredoxin_ResA/DsbE_sf"/>
</dbReference>
<feature type="domain" description="Thioredoxin" evidence="3">
    <location>
        <begin position="21"/>
        <end position="166"/>
    </location>
</feature>
<dbReference type="InterPro" id="IPR013766">
    <property type="entry name" value="Thioredoxin_domain"/>
</dbReference>
<comment type="caution">
    <text evidence="4">The sequence shown here is derived from an EMBL/GenBank/DDBJ whole genome shotgun (WGS) entry which is preliminary data.</text>
</comment>
<proteinExistence type="predicted"/>
<dbReference type="SUPFAM" id="SSF52833">
    <property type="entry name" value="Thioredoxin-like"/>
    <property type="match status" value="1"/>
</dbReference>
<feature type="chain" id="PRO_5003039751" description="Thioredoxin domain-containing protein" evidence="2">
    <location>
        <begin position="21"/>
        <end position="167"/>
    </location>
</feature>
<evidence type="ECO:0000256" key="1">
    <source>
        <dbReference type="ARBA" id="ARBA00023284"/>
    </source>
</evidence>
<gene>
    <name evidence="4" type="ORF">VMB_15170</name>
</gene>
<dbReference type="EMBL" id="ACYU01000064">
    <property type="protein sequence ID" value="EEW07267.1"/>
    <property type="molecule type" value="Genomic_DNA"/>
</dbReference>
<accession>D2YDC0</accession>
<dbReference type="PANTHER" id="PTHR42852">
    <property type="entry name" value="THIOL:DISULFIDE INTERCHANGE PROTEIN DSBE"/>
    <property type="match status" value="1"/>
</dbReference>
<dbReference type="RefSeq" id="WP_001229013.1">
    <property type="nucleotide sequence ID" value="NZ_ACYU01000064.1"/>
</dbReference>
<dbReference type="AlphaFoldDB" id="D2YDC0"/>